<dbReference type="GO" id="GO:0003824">
    <property type="term" value="F:catalytic activity"/>
    <property type="evidence" value="ECO:0007669"/>
    <property type="project" value="UniProtKB-KW"/>
</dbReference>
<dbReference type="Pfam" id="PF17919">
    <property type="entry name" value="RT_RNaseH_2"/>
    <property type="match status" value="1"/>
</dbReference>
<evidence type="ECO:0000313" key="3">
    <source>
        <dbReference type="EMBL" id="GBM38855.1"/>
    </source>
</evidence>
<protein>
    <recommendedName>
        <fullName evidence="2">Reverse transcriptase/retrotransposon-derived protein RNase H-like domain-containing protein</fullName>
    </recommendedName>
</protein>
<gene>
    <name evidence="3" type="ORF">AVEN_49724_1</name>
</gene>
<dbReference type="InterPro" id="IPR050951">
    <property type="entry name" value="Retrovirus_Pol_polyprotein"/>
</dbReference>
<dbReference type="AlphaFoldDB" id="A0A4Y2FEY2"/>
<evidence type="ECO:0000259" key="2">
    <source>
        <dbReference type="Pfam" id="PF17919"/>
    </source>
</evidence>
<reference evidence="3 4" key="1">
    <citation type="journal article" date="2019" name="Sci. Rep.">
        <title>Orb-weaving spider Araneus ventricosus genome elucidates the spidroin gene catalogue.</title>
        <authorList>
            <person name="Kono N."/>
            <person name="Nakamura H."/>
            <person name="Ohtoshi R."/>
            <person name="Moran D.A.P."/>
            <person name="Shinohara A."/>
            <person name="Yoshida Y."/>
            <person name="Fujiwara M."/>
            <person name="Mori M."/>
            <person name="Tomita M."/>
            <person name="Arakawa K."/>
        </authorList>
    </citation>
    <scope>NUCLEOTIDE SEQUENCE [LARGE SCALE GENOMIC DNA]</scope>
</reference>
<dbReference type="Proteomes" id="UP000499080">
    <property type="component" value="Unassembled WGS sequence"/>
</dbReference>
<sequence>MINYLLRFPTKFVNINCSTQRINQKTIMFGWDERTNYEIPGFKVFDIKVESEITPDAFPYGLGVILLKKGKTIVFASSNLTPNQCNYAHIEKELLAVVYGYRKLHPYVYRTRF</sequence>
<dbReference type="OrthoDB" id="2286242at2759"/>
<dbReference type="InterPro" id="IPR043502">
    <property type="entry name" value="DNA/RNA_pol_sf"/>
</dbReference>
<dbReference type="PANTHER" id="PTHR37984:SF5">
    <property type="entry name" value="PROTEIN NYNRIN-LIKE"/>
    <property type="match status" value="1"/>
</dbReference>
<organism evidence="3 4">
    <name type="scientific">Araneus ventricosus</name>
    <name type="common">Orbweaver spider</name>
    <name type="synonym">Epeira ventricosa</name>
    <dbReference type="NCBI Taxonomy" id="182803"/>
    <lineage>
        <taxon>Eukaryota</taxon>
        <taxon>Metazoa</taxon>
        <taxon>Ecdysozoa</taxon>
        <taxon>Arthropoda</taxon>
        <taxon>Chelicerata</taxon>
        <taxon>Arachnida</taxon>
        <taxon>Araneae</taxon>
        <taxon>Araneomorphae</taxon>
        <taxon>Entelegynae</taxon>
        <taxon>Araneoidea</taxon>
        <taxon>Araneidae</taxon>
        <taxon>Araneus</taxon>
    </lineage>
</organism>
<dbReference type="SUPFAM" id="SSF56672">
    <property type="entry name" value="DNA/RNA polymerases"/>
    <property type="match status" value="1"/>
</dbReference>
<feature type="domain" description="Reverse transcriptase/retrotransposon-derived protein RNase H-like" evidence="2">
    <location>
        <begin position="43"/>
        <end position="113"/>
    </location>
</feature>
<dbReference type="InterPro" id="IPR041577">
    <property type="entry name" value="RT_RNaseH_2"/>
</dbReference>
<keyword evidence="4" id="KW-1185">Reference proteome</keyword>
<dbReference type="GO" id="GO:0071897">
    <property type="term" value="P:DNA biosynthetic process"/>
    <property type="evidence" value="ECO:0007669"/>
    <property type="project" value="UniProtKB-ARBA"/>
</dbReference>
<dbReference type="EMBL" id="BGPR01000880">
    <property type="protein sequence ID" value="GBM38855.1"/>
    <property type="molecule type" value="Genomic_DNA"/>
</dbReference>
<accession>A0A4Y2FEY2</accession>
<dbReference type="PANTHER" id="PTHR37984">
    <property type="entry name" value="PROTEIN CBG26694"/>
    <property type="match status" value="1"/>
</dbReference>
<name>A0A4Y2FEY2_ARAVE</name>
<proteinExistence type="predicted"/>
<evidence type="ECO:0000256" key="1">
    <source>
        <dbReference type="ARBA" id="ARBA00023268"/>
    </source>
</evidence>
<comment type="caution">
    <text evidence="3">The sequence shown here is derived from an EMBL/GenBank/DDBJ whole genome shotgun (WGS) entry which is preliminary data.</text>
</comment>
<keyword evidence="1" id="KW-0511">Multifunctional enzyme</keyword>
<evidence type="ECO:0000313" key="4">
    <source>
        <dbReference type="Proteomes" id="UP000499080"/>
    </source>
</evidence>